<gene>
    <name evidence="2" type="ORF">F7D59_02680</name>
</gene>
<proteinExistence type="predicted"/>
<reference evidence="3" key="1">
    <citation type="submission" date="2019-09" db="EMBL/GenBank/DDBJ databases">
        <title>Distinct polysaccharide growth profiles of human intestinal Prevotella copri isolates.</title>
        <authorList>
            <person name="Fehlner-Peach H."/>
            <person name="Magnabosco C."/>
            <person name="Raghavan V."/>
            <person name="Scher J.U."/>
            <person name="Tett A."/>
            <person name="Cox L.M."/>
            <person name="Gottsegen C."/>
            <person name="Watters A."/>
            <person name="Wiltshire- Gordon J.D."/>
            <person name="Segata N."/>
            <person name="Bonneau R."/>
            <person name="Littman D.R."/>
        </authorList>
    </citation>
    <scope>NUCLEOTIDE SEQUENCE [LARGE SCALE GENOMIC DNA]</scope>
    <source>
        <strain evidence="3">iP54</strain>
    </source>
</reference>
<dbReference type="AlphaFoldDB" id="A0A646HM83"/>
<organism evidence="2 3">
    <name type="scientific">Segatella copri</name>
    <dbReference type="NCBI Taxonomy" id="165179"/>
    <lineage>
        <taxon>Bacteria</taxon>
        <taxon>Pseudomonadati</taxon>
        <taxon>Bacteroidota</taxon>
        <taxon>Bacteroidia</taxon>
        <taxon>Bacteroidales</taxon>
        <taxon>Prevotellaceae</taxon>
        <taxon>Segatella</taxon>
    </lineage>
</organism>
<sequence>MKKVYLSRKSYVRFDDDHFLLYIGEQKVENYHPETSGTSDTKSEASDSGKTAFSYEGDEADGSTKIKAKSATYGDFTAGLVRTKYSQNQVEAILANRGDGNKSHEAEFDAYQTWRIQAKQIAQEVLAREL</sequence>
<evidence type="ECO:0000256" key="1">
    <source>
        <dbReference type="SAM" id="MobiDB-lite"/>
    </source>
</evidence>
<dbReference type="Proteomes" id="UP000420635">
    <property type="component" value="Unassembled WGS sequence"/>
</dbReference>
<accession>A0A646HM83</accession>
<evidence type="ECO:0000313" key="3">
    <source>
        <dbReference type="Proteomes" id="UP000420635"/>
    </source>
</evidence>
<name>A0A646HM83_9BACT</name>
<feature type="region of interest" description="Disordered" evidence="1">
    <location>
        <begin position="30"/>
        <end position="64"/>
    </location>
</feature>
<dbReference type="EMBL" id="VZBQ01000029">
    <property type="protein sequence ID" value="MQN88791.1"/>
    <property type="molecule type" value="Genomic_DNA"/>
</dbReference>
<comment type="caution">
    <text evidence="2">The sequence shown here is derived from an EMBL/GenBank/DDBJ whole genome shotgun (WGS) entry which is preliminary data.</text>
</comment>
<protein>
    <submittedName>
        <fullName evidence="2">Uncharacterized protein</fullName>
    </submittedName>
</protein>
<evidence type="ECO:0000313" key="2">
    <source>
        <dbReference type="EMBL" id="MQN88791.1"/>
    </source>
</evidence>
<dbReference type="RefSeq" id="WP_153114039.1">
    <property type="nucleotide sequence ID" value="NZ_VZAS01000179.1"/>
</dbReference>